<evidence type="ECO:0000313" key="3">
    <source>
        <dbReference type="EMBL" id="OXA38935.1"/>
    </source>
</evidence>
<feature type="domain" description="Protein kinase" evidence="2">
    <location>
        <begin position="46"/>
        <end position="319"/>
    </location>
</feature>
<dbReference type="Proteomes" id="UP000198287">
    <property type="component" value="Unassembled WGS sequence"/>
</dbReference>
<sequence>MTLPSILRQPSTKVKNPNKKSEVSLLLDPTSDTFLPLRDISIDQEFEVIKNLHEGFFSKVRLVRRVGSQSSEKERLVLKVIPHQSVEDFYRELNYNYFLSPHPSVVKCFNVTIVWEDSLVFPMEYAPCGSLSRFISPDSLLSEATVKLVAKQLASALDFIHSLKLVHRDISPENVLVFQQDLSKIKLCDFGATRPEKSLVVCVKQESSKELFQLSPEICHLVNGESYYVHRSSDVWQLGILIYLLLSGGVEPWQSADDISDPVFSEWANWLRRKNLRVPEPFQHFSPRLLRLFKRLFEPKPKKRCDAKEFFKYLEDDWIVVKLVRGGSFRRSVLERKASSSTNRSRSSGTGRSRNSSLKRKSLRNSTKSNSLSQVNANVVKEGSLDPAESGSGVRDKLSEVDRDFVKERVGQWILEASMSVAPSSTNMLRVPSV</sequence>
<name>A0A226D026_FOLCA</name>
<comment type="caution">
    <text evidence="3">The sequence shown here is derived from an EMBL/GenBank/DDBJ whole genome shotgun (WGS) entry which is preliminary data.</text>
</comment>
<keyword evidence="4" id="KW-1185">Reference proteome</keyword>
<dbReference type="InterPro" id="IPR008266">
    <property type="entry name" value="Tyr_kinase_AS"/>
</dbReference>
<dbReference type="GO" id="GO:0005524">
    <property type="term" value="F:ATP binding"/>
    <property type="evidence" value="ECO:0007669"/>
    <property type="project" value="InterPro"/>
</dbReference>
<dbReference type="Gene3D" id="1.10.510.10">
    <property type="entry name" value="Transferase(Phosphotransferase) domain 1"/>
    <property type="match status" value="1"/>
</dbReference>
<evidence type="ECO:0000259" key="2">
    <source>
        <dbReference type="PROSITE" id="PS50011"/>
    </source>
</evidence>
<dbReference type="OrthoDB" id="6513151at2759"/>
<feature type="region of interest" description="Disordered" evidence="1">
    <location>
        <begin position="335"/>
        <end position="396"/>
    </location>
</feature>
<proteinExistence type="predicted"/>
<dbReference type="GO" id="GO:0004674">
    <property type="term" value="F:protein serine/threonine kinase activity"/>
    <property type="evidence" value="ECO:0007669"/>
    <property type="project" value="TreeGrafter"/>
</dbReference>
<dbReference type="PANTHER" id="PTHR24359">
    <property type="entry name" value="SERINE/THREONINE-PROTEIN KINASE SBK1"/>
    <property type="match status" value="1"/>
</dbReference>
<dbReference type="InterPro" id="IPR011009">
    <property type="entry name" value="Kinase-like_dom_sf"/>
</dbReference>
<dbReference type="InterPro" id="IPR001245">
    <property type="entry name" value="Ser-Thr/Tyr_kinase_cat_dom"/>
</dbReference>
<protein>
    <submittedName>
        <fullName evidence="3">Serine/threonine-protein kinase SBK1</fullName>
    </submittedName>
</protein>
<gene>
    <name evidence="3" type="ORF">Fcan01_26325</name>
</gene>
<dbReference type="AlphaFoldDB" id="A0A226D026"/>
<feature type="compositionally biased region" description="Low complexity" evidence="1">
    <location>
        <begin position="364"/>
        <end position="373"/>
    </location>
</feature>
<evidence type="ECO:0000313" key="4">
    <source>
        <dbReference type="Proteomes" id="UP000198287"/>
    </source>
</evidence>
<dbReference type="OMA" id="HETACKL"/>
<dbReference type="PROSITE" id="PS50011">
    <property type="entry name" value="PROTEIN_KINASE_DOM"/>
    <property type="match status" value="1"/>
</dbReference>
<dbReference type="Pfam" id="PF00069">
    <property type="entry name" value="Pkinase"/>
    <property type="match status" value="1"/>
</dbReference>
<keyword evidence="3" id="KW-0418">Kinase</keyword>
<accession>A0A226D026</accession>
<organism evidence="3 4">
    <name type="scientific">Folsomia candida</name>
    <name type="common">Springtail</name>
    <dbReference type="NCBI Taxonomy" id="158441"/>
    <lineage>
        <taxon>Eukaryota</taxon>
        <taxon>Metazoa</taxon>
        <taxon>Ecdysozoa</taxon>
        <taxon>Arthropoda</taxon>
        <taxon>Hexapoda</taxon>
        <taxon>Collembola</taxon>
        <taxon>Entomobryomorpha</taxon>
        <taxon>Isotomoidea</taxon>
        <taxon>Isotomidae</taxon>
        <taxon>Proisotominae</taxon>
        <taxon>Folsomia</taxon>
    </lineage>
</organism>
<dbReference type="PROSITE" id="PS00109">
    <property type="entry name" value="PROTEIN_KINASE_TYR"/>
    <property type="match status" value="1"/>
</dbReference>
<feature type="compositionally biased region" description="Low complexity" evidence="1">
    <location>
        <begin position="339"/>
        <end position="356"/>
    </location>
</feature>
<dbReference type="PRINTS" id="PR00109">
    <property type="entry name" value="TYRKINASE"/>
</dbReference>
<dbReference type="InterPro" id="IPR000719">
    <property type="entry name" value="Prot_kinase_dom"/>
</dbReference>
<dbReference type="SUPFAM" id="SSF56112">
    <property type="entry name" value="Protein kinase-like (PK-like)"/>
    <property type="match status" value="1"/>
</dbReference>
<evidence type="ECO:0000256" key="1">
    <source>
        <dbReference type="SAM" id="MobiDB-lite"/>
    </source>
</evidence>
<dbReference type="EMBL" id="LNIX01000042">
    <property type="protein sequence ID" value="OXA38935.1"/>
    <property type="molecule type" value="Genomic_DNA"/>
</dbReference>
<reference evidence="3 4" key="1">
    <citation type="submission" date="2015-12" db="EMBL/GenBank/DDBJ databases">
        <title>The genome of Folsomia candida.</title>
        <authorList>
            <person name="Faddeeva A."/>
            <person name="Derks M.F."/>
            <person name="Anvar Y."/>
            <person name="Smit S."/>
            <person name="Van Straalen N."/>
            <person name="Roelofs D."/>
        </authorList>
    </citation>
    <scope>NUCLEOTIDE SEQUENCE [LARGE SCALE GENOMIC DNA]</scope>
    <source>
        <strain evidence="3 4">VU population</strain>
        <tissue evidence="3">Whole body</tissue>
    </source>
</reference>
<dbReference type="PANTHER" id="PTHR24359:SF1">
    <property type="entry name" value="INHIBITOR OF NUCLEAR FACTOR KAPPA-B KINASE EPSILON SUBUNIT HOMOLOG 1-RELATED"/>
    <property type="match status" value="1"/>
</dbReference>
<keyword evidence="3" id="KW-0808">Transferase</keyword>